<dbReference type="GO" id="GO:0030170">
    <property type="term" value="F:pyridoxal phosphate binding"/>
    <property type="evidence" value="ECO:0007669"/>
    <property type="project" value="InterPro"/>
</dbReference>
<organism evidence="9 14">
    <name type="scientific">Staphylococcus chromogenes</name>
    <name type="common">Staphylococcus hyicus subsp. chromogenes</name>
    <dbReference type="NCBI Taxonomy" id="46126"/>
    <lineage>
        <taxon>Bacteria</taxon>
        <taxon>Bacillati</taxon>
        <taxon>Bacillota</taxon>
        <taxon>Bacilli</taxon>
        <taxon>Bacillales</taxon>
        <taxon>Staphylococcaceae</taxon>
        <taxon>Staphylococcus</taxon>
    </lineage>
</organism>
<reference evidence="12 13" key="1">
    <citation type="journal article" date="2016" name="Front. Microbiol.">
        <title>Comprehensive Phylogenetic Analysis of Bovine Non-aureus Staphylococci Species Based on Whole-Genome Sequencing.</title>
        <authorList>
            <person name="Naushad S."/>
            <person name="Barkema H.W."/>
            <person name="Luby C."/>
            <person name="Condas L.A."/>
            <person name="Nobrega D.B."/>
            <person name="Carson D.A."/>
            <person name="De Buck J."/>
        </authorList>
    </citation>
    <scope>NUCLEOTIDE SEQUENCE [LARGE SCALE GENOMIC DNA]</scope>
    <source>
        <strain evidence="10 13">SNUC 105</strain>
        <strain evidence="11 12">SNUC 1363</strain>
        <strain evidence="9 14">SNUC 505</strain>
    </source>
</reference>
<dbReference type="SUPFAM" id="SSF53383">
    <property type="entry name" value="PLP-dependent transferases"/>
    <property type="match status" value="1"/>
</dbReference>
<evidence type="ECO:0000256" key="4">
    <source>
        <dbReference type="ARBA" id="ARBA00022679"/>
    </source>
</evidence>
<dbReference type="Proteomes" id="UP000242008">
    <property type="component" value="Unassembled WGS sequence"/>
</dbReference>
<dbReference type="Gene3D" id="3.90.1150.10">
    <property type="entry name" value="Aspartate Aminotransferase, domain 1"/>
    <property type="match status" value="1"/>
</dbReference>
<evidence type="ECO:0000256" key="6">
    <source>
        <dbReference type="RuleBase" id="RU000481"/>
    </source>
</evidence>
<sequence length="388" mass="43490">MKLELNEQSKYLKAPSIRQFSSRISQIEDVINLTVGQPDFEMPQVVKNAYQQAISDNLTTYSHNKGLIETRQAVSQFLKTRYNVNYDAESIIMTNGASEALDTSLRCILNPGDEVLLPGPVYAGYIPLIQSLGGVPVFVDTRQTQFKLTPSLIESHMTAKTKVVLLNYPSNPTGATLSFDEVKALVDCLKKYEVFVISDEIYAENTFNQTHTSFAQFEALKDQLLLINGLSKSHSATGIRMGFLAGPLYIIEKMTFMHAYNCICANVPAQVATVAALSEGVNAPQRMNAAYTERRDYLVDALTKMGFELESIPQGAFYIFPKITRFTENDYDFCVEVLEKARVAMVPGSSFTEYGKGYVRISYAYHLDALKEGMKRLKTYLDTYYPQA</sequence>
<evidence type="ECO:0000313" key="12">
    <source>
        <dbReference type="Proteomes" id="UP000242008"/>
    </source>
</evidence>
<evidence type="ECO:0000256" key="2">
    <source>
        <dbReference type="ARBA" id="ARBA00007441"/>
    </source>
</evidence>
<keyword evidence="5" id="KW-0663">Pyridoxal phosphate</keyword>
<reference evidence="9" key="2">
    <citation type="submission" date="2018-03" db="EMBL/GenBank/DDBJ databases">
        <authorList>
            <person name="Naushad S."/>
        </authorList>
    </citation>
    <scope>NUCLEOTIDE SEQUENCE</scope>
    <source>
        <strain evidence="10">SNUC 105</strain>
        <strain evidence="11">SNUC 1363</strain>
        <strain evidence="9">SNUC 505</strain>
    </source>
</reference>
<evidence type="ECO:0000313" key="14">
    <source>
        <dbReference type="Proteomes" id="UP000242704"/>
    </source>
</evidence>
<dbReference type="PRINTS" id="PR00753">
    <property type="entry name" value="ACCSYNTHASE"/>
</dbReference>
<dbReference type="AlphaFoldDB" id="A0AAE5W819"/>
<dbReference type="GO" id="GO:0006520">
    <property type="term" value="P:amino acid metabolic process"/>
    <property type="evidence" value="ECO:0007669"/>
    <property type="project" value="InterPro"/>
</dbReference>
<dbReference type="Pfam" id="PF00155">
    <property type="entry name" value="Aminotran_1_2"/>
    <property type="match status" value="1"/>
</dbReference>
<dbReference type="Proteomes" id="UP000242704">
    <property type="component" value="Unassembled WGS sequence"/>
</dbReference>
<protein>
    <recommendedName>
        <fullName evidence="6">Aminotransferase</fullName>
        <ecNumber evidence="6">2.6.1.-</ecNumber>
    </recommendedName>
</protein>
<accession>A0AAE5W819</accession>
<evidence type="ECO:0000313" key="9">
    <source>
        <dbReference type="EMBL" id="PTG13069.1"/>
    </source>
</evidence>
<dbReference type="EC" id="2.6.1.-" evidence="6"/>
<dbReference type="InterPro" id="IPR004838">
    <property type="entry name" value="NHTrfase_class1_PyrdxlP-BS"/>
</dbReference>
<dbReference type="Proteomes" id="UP000242144">
    <property type="component" value="Unassembled WGS sequence"/>
</dbReference>
<evidence type="ECO:0000313" key="10">
    <source>
        <dbReference type="EMBL" id="PTG26628.1"/>
    </source>
</evidence>
<evidence type="ECO:0000256" key="1">
    <source>
        <dbReference type="ARBA" id="ARBA00001933"/>
    </source>
</evidence>
<reference evidence="8 15" key="3">
    <citation type="submission" date="2023-08" db="EMBL/GenBank/DDBJ databases">
        <title>Whole genome sequencing of Staphylococcus chromogenes NNSch 2386.</title>
        <authorList>
            <person name="Kropotov V.S."/>
            <person name="Boriskina E.V."/>
            <person name="Gordinskaya N.A."/>
            <person name="Shkurkina I.S."/>
            <person name="Kryazhev D.V."/>
            <person name="Alekseeva A.E."/>
            <person name="Makhova M.A."/>
        </authorList>
    </citation>
    <scope>NUCLEOTIDE SEQUENCE [LARGE SCALE GENOMIC DNA]</scope>
    <source>
        <strain evidence="8 15">NNSch 2386</strain>
    </source>
</reference>
<comment type="cofactor">
    <cofactor evidence="1 6">
        <name>pyridoxal 5'-phosphate</name>
        <dbReference type="ChEBI" id="CHEBI:597326"/>
    </cofactor>
</comment>
<keyword evidence="3 6" id="KW-0032">Aminotransferase</keyword>
<dbReference type="InterPro" id="IPR015421">
    <property type="entry name" value="PyrdxlP-dep_Trfase_major"/>
</dbReference>
<dbReference type="EMBL" id="PZBZ01000041">
    <property type="protein sequence ID" value="PTG13069.1"/>
    <property type="molecule type" value="Genomic_DNA"/>
</dbReference>
<dbReference type="InterPro" id="IPR015424">
    <property type="entry name" value="PyrdxlP-dep_Trfase"/>
</dbReference>
<dbReference type="Gene3D" id="3.40.640.10">
    <property type="entry name" value="Type I PLP-dependent aspartate aminotransferase-like (Major domain)"/>
    <property type="match status" value="1"/>
</dbReference>
<dbReference type="CDD" id="cd00609">
    <property type="entry name" value="AAT_like"/>
    <property type="match status" value="1"/>
</dbReference>
<evidence type="ECO:0000313" key="8">
    <source>
        <dbReference type="EMBL" id="MDQ7175204.1"/>
    </source>
</evidence>
<evidence type="ECO:0000313" key="11">
    <source>
        <dbReference type="EMBL" id="PTG68446.1"/>
    </source>
</evidence>
<evidence type="ECO:0000256" key="3">
    <source>
        <dbReference type="ARBA" id="ARBA00022576"/>
    </source>
</evidence>
<evidence type="ECO:0000313" key="15">
    <source>
        <dbReference type="Proteomes" id="UP001240157"/>
    </source>
</evidence>
<dbReference type="PROSITE" id="PS00105">
    <property type="entry name" value="AA_TRANSFER_CLASS_1"/>
    <property type="match status" value="1"/>
</dbReference>
<comment type="caution">
    <text evidence="9">The sequence shown here is derived from an EMBL/GenBank/DDBJ whole genome shotgun (WGS) entry which is preliminary data.</text>
</comment>
<keyword evidence="4 6" id="KW-0808">Transferase</keyword>
<dbReference type="RefSeq" id="WP_037571921.1">
    <property type="nucleotide sequence ID" value="NZ_BMDK01000001.1"/>
</dbReference>
<comment type="similarity">
    <text evidence="2 6">Belongs to the class-I pyridoxal-phosphate-dependent aminotransferase family.</text>
</comment>
<dbReference type="PANTHER" id="PTHR46383:SF4">
    <property type="entry name" value="AMINOTRANSFERASE"/>
    <property type="match status" value="1"/>
</dbReference>
<evidence type="ECO:0000259" key="7">
    <source>
        <dbReference type="Pfam" id="PF00155"/>
    </source>
</evidence>
<keyword evidence="12" id="KW-1185">Reference proteome</keyword>
<dbReference type="Proteomes" id="UP001240157">
    <property type="component" value="Unassembled WGS sequence"/>
</dbReference>
<dbReference type="PANTHER" id="PTHR46383">
    <property type="entry name" value="ASPARTATE AMINOTRANSFERASE"/>
    <property type="match status" value="1"/>
</dbReference>
<proteinExistence type="inferred from homology"/>
<dbReference type="InterPro" id="IPR004839">
    <property type="entry name" value="Aminotransferase_I/II_large"/>
</dbReference>
<gene>
    <name evidence="10" type="ORF">BU638_08620</name>
    <name evidence="9" type="ORF">BU653_08145</name>
    <name evidence="11" type="ORF">BU676_10210</name>
    <name evidence="8" type="ORF">RCF65_04300</name>
</gene>
<dbReference type="EMBL" id="JAVGJF010000017">
    <property type="protein sequence ID" value="MDQ7175204.1"/>
    <property type="molecule type" value="Genomic_DNA"/>
</dbReference>
<evidence type="ECO:0000256" key="5">
    <source>
        <dbReference type="ARBA" id="ARBA00022898"/>
    </source>
</evidence>
<dbReference type="EMBL" id="PZAO01000029">
    <property type="protein sequence ID" value="PTG68446.1"/>
    <property type="molecule type" value="Genomic_DNA"/>
</dbReference>
<evidence type="ECO:0000313" key="13">
    <source>
        <dbReference type="Proteomes" id="UP000242144"/>
    </source>
</evidence>
<dbReference type="InterPro" id="IPR050596">
    <property type="entry name" value="AspAT/PAT-like"/>
</dbReference>
<dbReference type="EMBL" id="PZCM01000010">
    <property type="protein sequence ID" value="PTG26628.1"/>
    <property type="molecule type" value="Genomic_DNA"/>
</dbReference>
<dbReference type="GO" id="GO:0008483">
    <property type="term" value="F:transaminase activity"/>
    <property type="evidence" value="ECO:0007669"/>
    <property type="project" value="UniProtKB-KW"/>
</dbReference>
<name>A0AAE5W819_STACR</name>
<feature type="domain" description="Aminotransferase class I/classII large" evidence="7">
    <location>
        <begin position="29"/>
        <end position="366"/>
    </location>
</feature>
<dbReference type="InterPro" id="IPR015422">
    <property type="entry name" value="PyrdxlP-dep_Trfase_small"/>
</dbReference>